<feature type="DNA-binding region" description="H-T-H motif" evidence="4">
    <location>
        <begin position="29"/>
        <end position="48"/>
    </location>
</feature>
<accession>A0ABR8YDL5</accession>
<name>A0ABR8YDL5_9MICC</name>
<dbReference type="Gene3D" id="1.10.10.60">
    <property type="entry name" value="Homeodomain-like"/>
    <property type="match status" value="1"/>
</dbReference>
<dbReference type="Gene3D" id="1.10.357.10">
    <property type="entry name" value="Tetracycline Repressor, domain 2"/>
    <property type="match status" value="1"/>
</dbReference>
<dbReference type="InterPro" id="IPR004111">
    <property type="entry name" value="Repressor_TetR_C"/>
</dbReference>
<dbReference type="Proteomes" id="UP000652763">
    <property type="component" value="Unassembled WGS sequence"/>
</dbReference>
<keyword evidence="1" id="KW-0805">Transcription regulation</keyword>
<dbReference type="RefSeq" id="WP_191745188.1">
    <property type="nucleotide sequence ID" value="NZ_JACSQC010000001.1"/>
</dbReference>
<organism evidence="6 7">
    <name type="scientific">Arthrobacter pullicola</name>
    <dbReference type="NCBI Taxonomy" id="2762224"/>
    <lineage>
        <taxon>Bacteria</taxon>
        <taxon>Bacillati</taxon>
        <taxon>Actinomycetota</taxon>
        <taxon>Actinomycetes</taxon>
        <taxon>Micrococcales</taxon>
        <taxon>Micrococcaceae</taxon>
        <taxon>Arthrobacter</taxon>
    </lineage>
</organism>
<evidence type="ECO:0000256" key="2">
    <source>
        <dbReference type="ARBA" id="ARBA00023125"/>
    </source>
</evidence>
<dbReference type="PANTHER" id="PTHR30055">
    <property type="entry name" value="HTH-TYPE TRANSCRIPTIONAL REGULATOR RUTR"/>
    <property type="match status" value="1"/>
</dbReference>
<evidence type="ECO:0000256" key="4">
    <source>
        <dbReference type="PROSITE-ProRule" id="PRU00335"/>
    </source>
</evidence>
<proteinExistence type="predicted"/>
<evidence type="ECO:0000313" key="6">
    <source>
        <dbReference type="EMBL" id="MBD8042222.1"/>
    </source>
</evidence>
<dbReference type="Pfam" id="PF00440">
    <property type="entry name" value="TetR_N"/>
    <property type="match status" value="1"/>
</dbReference>
<dbReference type="InterPro" id="IPR001647">
    <property type="entry name" value="HTH_TetR"/>
</dbReference>
<dbReference type="SUPFAM" id="SSF46689">
    <property type="entry name" value="Homeodomain-like"/>
    <property type="match status" value="1"/>
</dbReference>
<keyword evidence="3" id="KW-0804">Transcription</keyword>
<evidence type="ECO:0000256" key="3">
    <source>
        <dbReference type="ARBA" id="ARBA00023163"/>
    </source>
</evidence>
<evidence type="ECO:0000259" key="5">
    <source>
        <dbReference type="PROSITE" id="PS50977"/>
    </source>
</evidence>
<protein>
    <submittedName>
        <fullName evidence="6">TetR/AcrR family transcriptional regulator C-terminal domain-containing protein</fullName>
    </submittedName>
</protein>
<keyword evidence="2 4" id="KW-0238">DNA-binding</keyword>
<dbReference type="InterPro" id="IPR009057">
    <property type="entry name" value="Homeodomain-like_sf"/>
</dbReference>
<dbReference type="PANTHER" id="PTHR30055:SF151">
    <property type="entry name" value="TRANSCRIPTIONAL REGULATORY PROTEIN"/>
    <property type="match status" value="1"/>
</dbReference>
<evidence type="ECO:0000313" key="7">
    <source>
        <dbReference type="Proteomes" id="UP000652763"/>
    </source>
</evidence>
<keyword evidence="7" id="KW-1185">Reference proteome</keyword>
<dbReference type="SUPFAM" id="SSF48498">
    <property type="entry name" value="Tetracyclin repressor-like, C-terminal domain"/>
    <property type="match status" value="1"/>
</dbReference>
<feature type="domain" description="HTH tetR-type" evidence="5">
    <location>
        <begin position="6"/>
        <end position="66"/>
    </location>
</feature>
<dbReference type="InterPro" id="IPR050109">
    <property type="entry name" value="HTH-type_TetR-like_transc_reg"/>
</dbReference>
<dbReference type="EMBL" id="JACSQC010000001">
    <property type="protein sequence ID" value="MBD8042222.1"/>
    <property type="molecule type" value="Genomic_DNA"/>
</dbReference>
<dbReference type="Pfam" id="PF02909">
    <property type="entry name" value="TetR_C_1"/>
    <property type="match status" value="1"/>
</dbReference>
<sequence length="232" mass="24606">MARSLPLHPDTIAAAAVRIADAEGLDAVSMRRVAGTLGVSAMALYRHVADRRALLLLMADAAKDFALLPPGVATWQATLEHMADAQWQAFQAHPWLLHIVLTPRRLVNLATPGEVELLLARLRGAGLTEEQGFDCLLGISAAVIGAASITAAAQSGPEQSGPDDHAQWNSGAVARFPLAARFQDQGISSAASRRSLDFVVANFIRGVEQALGQFPGSAMRPVSWKEENATEG</sequence>
<dbReference type="InterPro" id="IPR036271">
    <property type="entry name" value="Tet_transcr_reg_TetR-rel_C_sf"/>
</dbReference>
<reference evidence="6 7" key="1">
    <citation type="submission" date="2020-08" db="EMBL/GenBank/DDBJ databases">
        <title>A Genomic Blueprint of the Chicken Gut Microbiome.</title>
        <authorList>
            <person name="Gilroy R."/>
            <person name="Ravi A."/>
            <person name="Getino M."/>
            <person name="Pursley I."/>
            <person name="Horton D.L."/>
            <person name="Alikhan N.-F."/>
            <person name="Baker D."/>
            <person name="Gharbi K."/>
            <person name="Hall N."/>
            <person name="Watson M."/>
            <person name="Adriaenssens E.M."/>
            <person name="Foster-Nyarko E."/>
            <person name="Jarju S."/>
            <person name="Secka A."/>
            <person name="Antonio M."/>
            <person name="Oren A."/>
            <person name="Chaudhuri R."/>
            <person name="La Ragione R.M."/>
            <person name="Hildebrand F."/>
            <person name="Pallen M.J."/>
        </authorList>
    </citation>
    <scope>NUCLEOTIDE SEQUENCE [LARGE SCALE GENOMIC DNA]</scope>
    <source>
        <strain evidence="6 7">Sa2BUA2</strain>
    </source>
</reference>
<dbReference type="PROSITE" id="PS50977">
    <property type="entry name" value="HTH_TETR_2"/>
    <property type="match status" value="1"/>
</dbReference>
<comment type="caution">
    <text evidence="6">The sequence shown here is derived from an EMBL/GenBank/DDBJ whole genome shotgun (WGS) entry which is preliminary data.</text>
</comment>
<evidence type="ECO:0000256" key="1">
    <source>
        <dbReference type="ARBA" id="ARBA00023015"/>
    </source>
</evidence>
<gene>
    <name evidence="6" type="ORF">H9638_00180</name>
</gene>